<organism evidence="1 2">
    <name type="scientific">Apiotrichum porosum</name>
    <dbReference type="NCBI Taxonomy" id="105984"/>
    <lineage>
        <taxon>Eukaryota</taxon>
        <taxon>Fungi</taxon>
        <taxon>Dikarya</taxon>
        <taxon>Basidiomycota</taxon>
        <taxon>Agaricomycotina</taxon>
        <taxon>Tremellomycetes</taxon>
        <taxon>Trichosporonales</taxon>
        <taxon>Trichosporonaceae</taxon>
        <taxon>Apiotrichum</taxon>
    </lineage>
</organism>
<proteinExistence type="predicted"/>
<dbReference type="Proteomes" id="UP000279236">
    <property type="component" value="Unassembled WGS sequence"/>
</dbReference>
<evidence type="ECO:0000313" key="1">
    <source>
        <dbReference type="EMBL" id="RSH88169.1"/>
    </source>
</evidence>
<keyword evidence="2" id="KW-1185">Reference proteome</keyword>
<name>A0A427YAJ0_9TREE</name>
<comment type="caution">
    <text evidence="1">The sequence shown here is derived from an EMBL/GenBank/DDBJ whole genome shotgun (WGS) entry which is preliminary data.</text>
</comment>
<evidence type="ECO:0000313" key="2">
    <source>
        <dbReference type="Proteomes" id="UP000279236"/>
    </source>
</evidence>
<sequence>MKQERKELPYDLAFHLYTLALDDNIFVQDITAETVDKPSPQLVAAIKNAGGSLPLVIRPAATKLPILRVNRKGNNGRFGPDPLEPLTYRHSATVLQNLGAAAGYTTDDDLAIDLMTDGRSQQGWHLDTTRTPMWHKSVSNPVDTWGRLLGNAIRSDAAANVRGLQYFEGLPKKLSFTETDVADDDGKLQKMVADCRPRRDALVSEFGTIAAAKTAHRTKHDEYQVCMKTASHYRDKLRAAQLQDVQRRYILSLVSNASAHDDVTDINAAMTPDAAGPSNVSVADVLDTLVTEVDLEHQDVIKDVINTPVYTADERSRQLQRLAADVKSEYDPPKETVAQQLYAAMFSALDIPLPAVQCLCLAEPSEPPPNSQANRDVNGACPICLKVATDIGDSPSERTLHIRRCVNSTIGLKYMDAFDAARGNDKKCPLCDDDPFDTAADMSHHSVGHRSTSRHNLVDGKECGHATPTPRTSPLIASWSTDTSTPLERTQWGPLHTFCVMCAERLVGLPQNVDHHALYIMDIIDACAGDPTYLGCPKHSPGIVGRP</sequence>
<reference evidence="1 2" key="1">
    <citation type="submission" date="2018-11" db="EMBL/GenBank/DDBJ databases">
        <title>Genome sequence of Apiotrichum porosum DSM 27194.</title>
        <authorList>
            <person name="Aliyu H."/>
            <person name="Gorte O."/>
            <person name="Ochsenreither K."/>
        </authorList>
    </citation>
    <scope>NUCLEOTIDE SEQUENCE [LARGE SCALE GENOMIC DNA]</scope>
    <source>
        <strain evidence="1 2">DSM 27194</strain>
    </source>
</reference>
<accession>A0A427YAJ0</accession>
<dbReference type="AlphaFoldDB" id="A0A427YAJ0"/>
<gene>
    <name evidence="1" type="ORF">EHS24_000697</name>
</gene>
<protein>
    <submittedName>
        <fullName evidence="1">Uncharacterized protein</fullName>
    </submittedName>
</protein>
<dbReference type="GeneID" id="39585240"/>
<dbReference type="EMBL" id="RSCE01000001">
    <property type="protein sequence ID" value="RSH88169.1"/>
    <property type="molecule type" value="Genomic_DNA"/>
</dbReference>
<dbReference type="RefSeq" id="XP_028480377.1">
    <property type="nucleotide sequence ID" value="XM_028616520.1"/>
</dbReference>